<keyword evidence="3" id="KW-1185">Reference proteome</keyword>
<dbReference type="InterPro" id="IPR036812">
    <property type="entry name" value="NAD(P)_OxRdtase_dom_sf"/>
</dbReference>
<dbReference type="Pfam" id="PF00248">
    <property type="entry name" value="Aldo_ket_red"/>
    <property type="match status" value="1"/>
</dbReference>
<dbReference type="EMBL" id="JBHTLY010000006">
    <property type="protein sequence ID" value="MFD1202767.1"/>
    <property type="molecule type" value="Genomic_DNA"/>
</dbReference>
<feature type="domain" description="NADP-dependent oxidoreductase" evidence="1">
    <location>
        <begin position="18"/>
        <end position="314"/>
    </location>
</feature>
<evidence type="ECO:0000313" key="3">
    <source>
        <dbReference type="Proteomes" id="UP001597181"/>
    </source>
</evidence>
<accession>A0ABW3TTR3</accession>
<proteinExistence type="predicted"/>
<organism evidence="2 3">
    <name type="scientific">Leucobacter albus</name>
    <dbReference type="NCBI Taxonomy" id="272210"/>
    <lineage>
        <taxon>Bacteria</taxon>
        <taxon>Bacillati</taxon>
        <taxon>Actinomycetota</taxon>
        <taxon>Actinomycetes</taxon>
        <taxon>Micrococcales</taxon>
        <taxon>Microbacteriaceae</taxon>
        <taxon>Leucobacter</taxon>
    </lineage>
</organism>
<evidence type="ECO:0000313" key="2">
    <source>
        <dbReference type="EMBL" id="MFD1202767.1"/>
    </source>
</evidence>
<dbReference type="PANTHER" id="PTHR42686">
    <property type="entry name" value="GH17980P-RELATED"/>
    <property type="match status" value="1"/>
</dbReference>
<dbReference type="InterPro" id="IPR023210">
    <property type="entry name" value="NADP_OxRdtase_dom"/>
</dbReference>
<dbReference type="Gene3D" id="3.20.20.100">
    <property type="entry name" value="NADP-dependent oxidoreductase domain"/>
    <property type="match status" value="1"/>
</dbReference>
<dbReference type="CDD" id="cd19152">
    <property type="entry name" value="AKR_AKR15A"/>
    <property type="match status" value="1"/>
</dbReference>
<evidence type="ECO:0000259" key="1">
    <source>
        <dbReference type="Pfam" id="PF00248"/>
    </source>
</evidence>
<dbReference type="RefSeq" id="WP_343962669.1">
    <property type="nucleotide sequence ID" value="NZ_BAAAKZ010000017.1"/>
</dbReference>
<dbReference type="Proteomes" id="UP001597181">
    <property type="component" value="Unassembled WGS sequence"/>
</dbReference>
<dbReference type="InterPro" id="IPR020471">
    <property type="entry name" value="AKR"/>
</dbReference>
<gene>
    <name evidence="2" type="ORF">ACFQ3U_12775</name>
</gene>
<comment type="caution">
    <text evidence="2">The sequence shown here is derived from an EMBL/GenBank/DDBJ whole genome shotgun (WGS) entry which is preliminary data.</text>
</comment>
<name>A0ABW3TTR3_9MICO</name>
<reference evidence="3" key="1">
    <citation type="journal article" date="2019" name="Int. J. Syst. Evol. Microbiol.">
        <title>The Global Catalogue of Microorganisms (GCM) 10K type strain sequencing project: providing services to taxonomists for standard genome sequencing and annotation.</title>
        <authorList>
            <consortium name="The Broad Institute Genomics Platform"/>
            <consortium name="The Broad Institute Genome Sequencing Center for Infectious Disease"/>
            <person name="Wu L."/>
            <person name="Ma J."/>
        </authorList>
    </citation>
    <scope>NUCLEOTIDE SEQUENCE [LARGE SCALE GENOMIC DNA]</scope>
    <source>
        <strain evidence="3">CCUG 50213</strain>
    </source>
</reference>
<protein>
    <submittedName>
        <fullName evidence="2">Aldo/keto reductase</fullName>
    </submittedName>
</protein>
<sequence length="329" mass="35199">MTTSLPRRITRTGLSLTELGLGCAQFGNLYREMPDATVDEIVDTAWAAGIRLFDTAPHYGLGLSERRLGAALRRYPRDEYVLSTKVGRLLRPNPEPTGQDREGFVVPDTETRVWDFSERGVTTSIEESLDRLGLDRIDIAYIHDPDAHWDAALAGAVPALQRLRAEGVIGGFGAGMNQAAMLTRFVLEADADIVMLAGRYTLLEQGALHDLFPAADQTGAAVVIAGVYNSGLLAKPRPDAGAQYDYGDAPAELIARANGLADICERHGVTLPDAAIQFPLQQQSVASVVVGASRPGHVPDAVARYSAEIPDTLWGDLVSAGLVSPAAIE</sequence>
<dbReference type="PANTHER" id="PTHR42686:SF1">
    <property type="entry name" value="GH17980P-RELATED"/>
    <property type="match status" value="1"/>
</dbReference>
<dbReference type="SUPFAM" id="SSF51430">
    <property type="entry name" value="NAD(P)-linked oxidoreductase"/>
    <property type="match status" value="1"/>
</dbReference>